<evidence type="ECO:0000313" key="2">
    <source>
        <dbReference type="Proteomes" id="UP000606463"/>
    </source>
</evidence>
<dbReference type="AlphaFoldDB" id="A0A9D0YPN1"/>
<protein>
    <submittedName>
        <fullName evidence="1">Uncharacterized protein</fullName>
    </submittedName>
</protein>
<accession>A0A9D0YPN1</accession>
<sequence length="424" mass="49211">MLEVLRVQAVAQRGPQVERAETKTTQANIKLSHIPKDLSGFLDFVPLGFELEAYVKKATRDEVVLRLFFLGREVEITVKNLLGIQFKPHQKVLLTLIDRNPYVFKLSPSLGEGYKIFSRIKEFFKSPLPAVLKVFLNFSDLPMGIKNSGLFYEYKVVRYLLGKENSESLHSDIKYKLLSLINTMGFNRPKYQLFVRPFGKFVKGYTSLPLWRVNLTNFLNAYLSFYELSPTVVENLARFIYLSREKLKKRFPFLFKGGAKERKELDKPIFFAPLRKEVYRKLVSSAVGYNLLKETVEFLQFLQGWSIFQNYGKAIIPFTHRGKKFFLGIYSAGGRKNLSLLWERGLVKLSYTEANPWQGELLFVLKDEKTLERFKGDTETLKKDLQEVHFNVVDVKFATAVNTEELFILDMADKESSNFVKLYL</sequence>
<reference evidence="1" key="1">
    <citation type="journal article" date="2020" name="ISME J.">
        <title>Gammaproteobacteria mediating utilization of methyl-, sulfur- and petroleum organic compounds in deep ocean hydrothermal plumes.</title>
        <authorList>
            <person name="Zhou Z."/>
            <person name="Liu Y."/>
            <person name="Pan J."/>
            <person name="Cron B.R."/>
            <person name="Toner B.M."/>
            <person name="Anantharaman K."/>
            <person name="Breier J.A."/>
            <person name="Dick G.J."/>
            <person name="Li M."/>
        </authorList>
    </citation>
    <scope>NUCLEOTIDE SEQUENCE</scope>
    <source>
        <strain evidence="1">SZUA-1501</strain>
    </source>
</reference>
<evidence type="ECO:0000313" key="1">
    <source>
        <dbReference type="EMBL" id="HIP98252.1"/>
    </source>
</evidence>
<gene>
    <name evidence="1" type="ORF">EYH37_02640</name>
</gene>
<name>A0A9D0YPN1_AQUAO</name>
<dbReference type="EMBL" id="DQVE01000029">
    <property type="protein sequence ID" value="HIP98252.1"/>
    <property type="molecule type" value="Genomic_DNA"/>
</dbReference>
<dbReference type="Proteomes" id="UP000606463">
    <property type="component" value="Unassembled WGS sequence"/>
</dbReference>
<comment type="caution">
    <text evidence="1">The sequence shown here is derived from an EMBL/GenBank/DDBJ whole genome shotgun (WGS) entry which is preliminary data.</text>
</comment>
<organism evidence="1 2">
    <name type="scientific">Aquifex aeolicus</name>
    <dbReference type="NCBI Taxonomy" id="63363"/>
    <lineage>
        <taxon>Bacteria</taxon>
        <taxon>Pseudomonadati</taxon>
        <taxon>Aquificota</taxon>
        <taxon>Aquificia</taxon>
        <taxon>Aquificales</taxon>
        <taxon>Aquificaceae</taxon>
        <taxon>Aquifex</taxon>
    </lineage>
</organism>
<proteinExistence type="predicted"/>